<accession>A0A371C5M5</accession>
<keyword evidence="4" id="KW-0689">Ribosomal protein</keyword>
<keyword evidence="5" id="KW-0496">Mitochondrion</keyword>
<evidence type="ECO:0000256" key="7">
    <source>
        <dbReference type="ARBA" id="ARBA00035140"/>
    </source>
</evidence>
<keyword evidence="3" id="KW-0809">Transit peptide</keyword>
<protein>
    <recommendedName>
        <fullName evidence="7">Small ribosomal subunit protein mS29</fullName>
    </recommendedName>
</protein>
<dbReference type="PANTHER" id="PTHR12810">
    <property type="entry name" value="MITOCHONDRIAL 28S RIBOSOMAL PROTEIN S29"/>
    <property type="match status" value="1"/>
</dbReference>
<dbReference type="AlphaFoldDB" id="A0A371C5M5"/>
<dbReference type="PANTHER" id="PTHR12810:SF0">
    <property type="entry name" value="SMALL RIBOSOMAL SUBUNIT PROTEIN MS29"/>
    <property type="match status" value="1"/>
</dbReference>
<dbReference type="GO" id="GO:0005763">
    <property type="term" value="C:mitochondrial small ribosomal subunit"/>
    <property type="evidence" value="ECO:0007669"/>
    <property type="project" value="TreeGrafter"/>
</dbReference>
<dbReference type="GO" id="GO:0003735">
    <property type="term" value="F:structural constituent of ribosome"/>
    <property type="evidence" value="ECO:0007669"/>
    <property type="project" value="TreeGrafter"/>
</dbReference>
<name>A0A371C5M5_YARLL</name>
<evidence type="ECO:0000313" key="8">
    <source>
        <dbReference type="EMBL" id="RDW25618.1"/>
    </source>
</evidence>
<dbReference type="VEuPathDB" id="FungiDB:YALI0_C13706g"/>
<comment type="subcellular location">
    <subcellularLocation>
        <location evidence="1">Mitochondrion</location>
    </subcellularLocation>
</comment>
<reference evidence="8 9" key="1">
    <citation type="submission" date="2018-07" db="EMBL/GenBank/DDBJ databases">
        <title>Draft Genome Assemblies for Five Robust Yarrowia lipolytica Strains Exhibiting High Lipid Production and Pentose Sugar Utilization and Sugar Alcohol Secretion from Undetoxified Lignocellulosic Biomass Hydrolysates.</title>
        <authorList>
            <consortium name="DOE Joint Genome Institute"/>
            <person name="Walker C."/>
            <person name="Ryu S."/>
            <person name="Na H."/>
            <person name="Zane M."/>
            <person name="LaButti K."/>
            <person name="Lipzen A."/>
            <person name="Haridas S."/>
            <person name="Barry K."/>
            <person name="Grigoriev I.V."/>
            <person name="Quarterman J."/>
            <person name="Slininger P."/>
            <person name="Dien B."/>
            <person name="Trinh C.T."/>
        </authorList>
    </citation>
    <scope>NUCLEOTIDE SEQUENCE [LARGE SCALE GENOMIC DNA]</scope>
    <source>
        <strain evidence="8 9">YB392</strain>
    </source>
</reference>
<evidence type="ECO:0000313" key="9">
    <source>
        <dbReference type="Proteomes" id="UP000256601"/>
    </source>
</evidence>
<evidence type="ECO:0000256" key="5">
    <source>
        <dbReference type="ARBA" id="ARBA00023128"/>
    </source>
</evidence>
<organism evidence="8 9">
    <name type="scientific">Yarrowia lipolytica</name>
    <name type="common">Candida lipolytica</name>
    <dbReference type="NCBI Taxonomy" id="4952"/>
    <lineage>
        <taxon>Eukaryota</taxon>
        <taxon>Fungi</taxon>
        <taxon>Dikarya</taxon>
        <taxon>Ascomycota</taxon>
        <taxon>Saccharomycotina</taxon>
        <taxon>Dipodascomycetes</taxon>
        <taxon>Dipodascales</taxon>
        <taxon>Dipodascales incertae sedis</taxon>
        <taxon>Yarrowia</taxon>
    </lineage>
</organism>
<dbReference type="Proteomes" id="UP000256601">
    <property type="component" value="Unassembled WGS sequence"/>
</dbReference>
<gene>
    <name evidence="8" type="ORF">B0I71DRAFT_132254</name>
</gene>
<evidence type="ECO:0000256" key="4">
    <source>
        <dbReference type="ARBA" id="ARBA00022980"/>
    </source>
</evidence>
<evidence type="ECO:0000256" key="3">
    <source>
        <dbReference type="ARBA" id="ARBA00022946"/>
    </source>
</evidence>
<dbReference type="Pfam" id="PF10236">
    <property type="entry name" value="DAP3"/>
    <property type="match status" value="1"/>
</dbReference>
<evidence type="ECO:0000256" key="2">
    <source>
        <dbReference type="ARBA" id="ARBA00009863"/>
    </source>
</evidence>
<comment type="similarity">
    <text evidence="2">Belongs to the mitochondrion-specific ribosomal protein mS29 family.</text>
</comment>
<proteinExistence type="inferred from homology"/>
<evidence type="ECO:0000256" key="6">
    <source>
        <dbReference type="ARBA" id="ARBA00023274"/>
    </source>
</evidence>
<dbReference type="InterPro" id="IPR019368">
    <property type="entry name" value="Ribosomal_mS29"/>
</dbReference>
<feature type="non-terminal residue" evidence="8">
    <location>
        <position position="347"/>
    </location>
</feature>
<keyword evidence="6" id="KW-0687">Ribonucleoprotein</keyword>
<dbReference type="VEuPathDB" id="FungiDB:YALI1_C19005g"/>
<sequence>MLRRLTSSQPSLAALGQTRGYAAASAKTKNIKKKENFQKTRSLGFKLKKAAPTEKKKISGNAMVKPFAQTVHRAAKVSDVSEIPAIDAETLKSAEPVVLSYQGDVSKTCAIGSAFSPKRGFELLGERTTLLRKESRDVFKALDSQSRIILTGPTNSGKRELLTHAMAYAKTNGWIVLPAPQLLQYINGTSDYTLTESGRLDLLRRNCEFFQKLAAMNKEALEKTKLSKDYSFGQIKLTKDNSIYDLAKKSVPARFQAGDIFDAVIYELSLLKQKVLQPVYEVDILARPTEYRTPEYKQIQGRDLQLAQLIKSPPQNFVQIITAHEGDETAVALGKKQAADFVYEPKF</sequence>
<evidence type="ECO:0000256" key="1">
    <source>
        <dbReference type="ARBA" id="ARBA00004173"/>
    </source>
</evidence>
<dbReference type="EMBL" id="KZ857336">
    <property type="protein sequence ID" value="RDW25618.1"/>
    <property type="molecule type" value="Genomic_DNA"/>
</dbReference>